<dbReference type="InterPro" id="IPR002068">
    <property type="entry name" value="A-crystallin/Hsp20_dom"/>
</dbReference>
<sequence length="1330" mass="148672">MTEFETTILNISDTESSDEDNLPPRKKAKFKRNFLDYFKGAIYENLTIAEEILKAEGEFRFKSANQTECGMKHFYKCKVSSKCSAKLYLLLAEDGQDVIRYQTNTAHDHLQKNKTSGVQGPTRQLMVKLLKNGISGPSQIQASIRDSGLPIPNRKQISNAKAYLKSIEAPRIVSLGDLEKQLSALLTEPTSQDQTILINTQSFIRIFTKNKKLTEILLQLFCLTLSHNSLQLINNPLHLTMFYRKPFLLKMPMSVQEQSSTFSSTTKKSVQVMQSSGSFDQQQSVTSPTPSDLSSCTSASSLASDSTLRDMQMGLVFKPQILNLDSMMGSLGTDFEDVTRDVCQTNDGQTFEMKLDVQGYNPENVVVKVVDNMVSVSAKQEQKSESNFSSKQFSKKFSIPAGVKAENLICNLTTSGQLKISAPIEKSHQQSVASAISESVVKAAQHKQVSKTQTQEESTTSSRKSSLNSDVSSSIRDMDEFILRPRRIDLNSLMSNTEVQNLSREVSNINDGKKFEMKIQINNFKAEEVQVKITKTLIKIEGKHESEFASRSFNKEFTIPHGVKSDTIQCTMNDEGVLTLSAPIQQSANTSVCQQTQQQRTKQQVTSSVSSNVQQQQQQQVQQQVQQQQQVKQQQHQTSHKMLQETGRMDSSESITSTTSSIRESTSKRLEDMILRPIMNFDLDALMGNRESVFEDVSKQICHVNEGKKFEVKIEVVDYKPEELKIKIANNMVVIEAKQETATSSRSFQKKFSLPQGVKPESITSSLSPSGILTISAPIEVTTSNVNRTEQQVTSQHQTQTQSVQQQQQHINQQQHSDSNTSISSTLSNRDFILRPIMNIDFNSLMGNRESLFEDVSKQVSHVNEGKKFEVKLEVPAEYQPEELQVKIANNMVVIEAKQETATSSRSFCKKFSLPQGVKPESITSSLSPSRILTISAPIEVTSTSSNVCNTSAVNRTEQQTTQSTTQSVKKEQHQQQQHQQINQQQHSDSNASINSNISSISSKIDQDFILRPTMDFDALIAKDTKFEDISKQICQVSDSKKFETKLEVSGFQPEELKISISDNMVTISGKQEMRQENNFSSKSFFKKFSMPAGVLPENITSSLSPQGVLTISAPITETNQQQQMVVGGNTKQTTVTSSSTSVTRSEQSNISGNQQSRPQIILKPKLNMNQMISSVHSSFEDISKDLYHVCDGQTFEMKLQVESYKPDEIEVKISENIVIIEGKQEMREENNFKSRQFCKKFTIPSGVKPETITCSLNGDTLLVSAPIDASLAHSQQQIESQNQQHQQQVSQTSQQSTKKVTQTFSSTTSSTSSSEQVKSSSDTMQQQLK</sequence>
<proteinExistence type="inferred from homology"/>
<dbReference type="GO" id="GO:0051082">
    <property type="term" value="F:unfolded protein binding"/>
    <property type="evidence" value="ECO:0007669"/>
    <property type="project" value="TreeGrafter"/>
</dbReference>
<dbReference type="Gene3D" id="2.60.40.790">
    <property type="match status" value="6"/>
</dbReference>
<feature type="region of interest" description="Disordered" evidence="3">
    <location>
        <begin position="1122"/>
        <end position="1156"/>
    </location>
</feature>
<feature type="domain" description="SHSP" evidence="4">
    <location>
        <begin position="851"/>
        <end position="957"/>
    </location>
</feature>
<feature type="compositionally biased region" description="Low complexity" evidence="3">
    <location>
        <begin position="450"/>
        <end position="466"/>
    </location>
</feature>
<evidence type="ECO:0000256" key="2">
    <source>
        <dbReference type="RuleBase" id="RU003616"/>
    </source>
</evidence>
<feature type="domain" description="SHSP" evidence="4">
    <location>
        <begin position="1025"/>
        <end position="1134"/>
    </location>
</feature>
<feature type="region of interest" description="Disordered" evidence="3">
    <location>
        <begin position="632"/>
        <end position="664"/>
    </location>
</feature>
<reference evidence="5 6" key="1">
    <citation type="submission" date="2015-12" db="EMBL/GenBank/DDBJ databases">
        <title>The genome of Folsomia candida.</title>
        <authorList>
            <person name="Faddeeva A."/>
            <person name="Derks M.F."/>
            <person name="Anvar Y."/>
            <person name="Smit S."/>
            <person name="Van Straalen N."/>
            <person name="Roelofs D."/>
        </authorList>
    </citation>
    <scope>NUCLEOTIDE SEQUENCE [LARGE SCALE GENOMIC DNA]</scope>
    <source>
        <strain evidence="5 6">VU population</strain>
        <tissue evidence="5">Whole body</tissue>
    </source>
</reference>
<feature type="region of interest" description="Disordered" evidence="3">
    <location>
        <begin position="788"/>
        <end position="824"/>
    </location>
</feature>
<organism evidence="5 6">
    <name type="scientific">Folsomia candida</name>
    <name type="common">Springtail</name>
    <dbReference type="NCBI Taxonomy" id="158441"/>
    <lineage>
        <taxon>Eukaryota</taxon>
        <taxon>Metazoa</taxon>
        <taxon>Ecdysozoa</taxon>
        <taxon>Arthropoda</taxon>
        <taxon>Hexapoda</taxon>
        <taxon>Collembola</taxon>
        <taxon>Entomobryomorpha</taxon>
        <taxon>Isotomoidea</taxon>
        <taxon>Isotomidae</taxon>
        <taxon>Proisotominae</taxon>
        <taxon>Folsomia</taxon>
    </lineage>
</organism>
<feature type="compositionally biased region" description="Polar residues" evidence="3">
    <location>
        <begin position="277"/>
        <end position="290"/>
    </location>
</feature>
<feature type="domain" description="SHSP" evidence="4">
    <location>
        <begin position="1178"/>
        <end position="1284"/>
    </location>
</feature>
<feature type="region of interest" description="Disordered" evidence="3">
    <location>
        <begin position="277"/>
        <end position="298"/>
    </location>
</feature>
<evidence type="ECO:0000256" key="3">
    <source>
        <dbReference type="SAM" id="MobiDB-lite"/>
    </source>
</evidence>
<feature type="region of interest" description="Disordered" evidence="3">
    <location>
        <begin position="745"/>
        <end position="765"/>
    </location>
</feature>
<dbReference type="GO" id="GO:0009408">
    <property type="term" value="P:response to heat"/>
    <property type="evidence" value="ECO:0007669"/>
    <property type="project" value="TreeGrafter"/>
</dbReference>
<keyword evidence="6" id="KW-1185">Reference proteome</keyword>
<feature type="domain" description="SHSP" evidence="4">
    <location>
        <begin position="333"/>
        <end position="439"/>
    </location>
</feature>
<dbReference type="PROSITE" id="PS01031">
    <property type="entry name" value="SHSP"/>
    <property type="match status" value="6"/>
</dbReference>
<feature type="compositionally biased region" description="Low complexity" evidence="3">
    <location>
        <begin position="950"/>
        <end position="968"/>
    </location>
</feature>
<dbReference type="PANTHER" id="PTHR45640">
    <property type="entry name" value="HEAT SHOCK PROTEIN HSP-12.2-RELATED"/>
    <property type="match status" value="1"/>
</dbReference>
<dbReference type="InterPro" id="IPR008978">
    <property type="entry name" value="HSP20-like_chaperone"/>
</dbReference>
<feature type="compositionally biased region" description="Low complexity" evidence="3">
    <location>
        <begin position="791"/>
        <end position="824"/>
    </location>
</feature>
<feature type="domain" description="SHSP" evidence="4">
    <location>
        <begin position="497"/>
        <end position="601"/>
    </location>
</feature>
<dbReference type="Proteomes" id="UP000198287">
    <property type="component" value="Unassembled WGS sequence"/>
</dbReference>
<dbReference type="OrthoDB" id="119028at2759"/>
<accession>A0A226EDV3</accession>
<comment type="caution">
    <text evidence="5">The sequence shown here is derived from an EMBL/GenBank/DDBJ whole genome shotgun (WGS) entry which is preliminary data.</text>
</comment>
<evidence type="ECO:0000259" key="4">
    <source>
        <dbReference type="PROSITE" id="PS01031"/>
    </source>
</evidence>
<gene>
    <name evidence="5" type="ORF">Fcan01_09750</name>
</gene>
<comment type="similarity">
    <text evidence="1 2">Belongs to the small heat shock protein (HSP20) family.</text>
</comment>
<feature type="compositionally biased region" description="Polar residues" evidence="3">
    <location>
        <begin position="1122"/>
        <end position="1133"/>
    </location>
</feature>
<dbReference type="GO" id="GO:0005737">
    <property type="term" value="C:cytoplasm"/>
    <property type="evidence" value="ECO:0007669"/>
    <property type="project" value="TreeGrafter"/>
</dbReference>
<dbReference type="Pfam" id="PF00011">
    <property type="entry name" value="HSP20"/>
    <property type="match status" value="6"/>
</dbReference>
<dbReference type="GO" id="GO:0005634">
    <property type="term" value="C:nucleus"/>
    <property type="evidence" value="ECO:0007669"/>
    <property type="project" value="TreeGrafter"/>
</dbReference>
<dbReference type="SUPFAM" id="SSF49764">
    <property type="entry name" value="HSP20-like chaperones"/>
    <property type="match status" value="6"/>
</dbReference>
<dbReference type="InterPro" id="IPR001436">
    <property type="entry name" value="Alpha-crystallin/sHSP_animal"/>
</dbReference>
<feature type="compositionally biased region" description="Low complexity" evidence="3">
    <location>
        <begin position="1275"/>
        <end position="1322"/>
    </location>
</feature>
<protein>
    <submittedName>
        <fullName evidence="5">Alpha-crystallin B chain</fullName>
    </submittedName>
</protein>
<feature type="domain" description="SHSP" evidence="4">
    <location>
        <begin position="692"/>
        <end position="796"/>
    </location>
</feature>
<dbReference type="PRINTS" id="PR00299">
    <property type="entry name" value="ACRYSTALLIN"/>
</dbReference>
<feature type="region of interest" description="Disordered" evidence="3">
    <location>
        <begin position="1274"/>
        <end position="1330"/>
    </location>
</feature>
<name>A0A226EDV3_FOLCA</name>
<feature type="region of interest" description="Disordered" evidence="3">
    <location>
        <begin position="950"/>
        <end position="996"/>
    </location>
</feature>
<dbReference type="PANTHER" id="PTHR45640:SF26">
    <property type="entry name" value="RE23625P"/>
    <property type="match status" value="1"/>
</dbReference>
<evidence type="ECO:0000256" key="1">
    <source>
        <dbReference type="PROSITE-ProRule" id="PRU00285"/>
    </source>
</evidence>
<evidence type="ECO:0000313" key="5">
    <source>
        <dbReference type="EMBL" id="OXA55755.1"/>
    </source>
</evidence>
<feature type="compositionally biased region" description="Low complexity" evidence="3">
    <location>
        <begin position="652"/>
        <end position="664"/>
    </location>
</feature>
<dbReference type="CDD" id="cd06526">
    <property type="entry name" value="metazoan_ACD"/>
    <property type="match status" value="6"/>
</dbReference>
<feature type="region of interest" description="Disordered" evidence="3">
    <location>
        <begin position="446"/>
        <end position="472"/>
    </location>
</feature>
<feature type="compositionally biased region" description="Low complexity" evidence="3">
    <location>
        <begin position="1134"/>
        <end position="1146"/>
    </location>
</feature>
<feature type="compositionally biased region" description="Polar residues" evidence="3">
    <location>
        <begin position="1147"/>
        <end position="1156"/>
    </location>
</feature>
<dbReference type="EMBL" id="LNIX01000004">
    <property type="protein sequence ID" value="OXA55755.1"/>
    <property type="molecule type" value="Genomic_DNA"/>
</dbReference>
<feature type="compositionally biased region" description="Low complexity" evidence="3">
    <location>
        <begin position="975"/>
        <end position="996"/>
    </location>
</feature>
<dbReference type="GO" id="GO:0042026">
    <property type="term" value="P:protein refolding"/>
    <property type="evidence" value="ECO:0007669"/>
    <property type="project" value="TreeGrafter"/>
</dbReference>
<evidence type="ECO:0000313" key="6">
    <source>
        <dbReference type="Proteomes" id="UP000198287"/>
    </source>
</evidence>